<dbReference type="CDD" id="cd01856">
    <property type="entry name" value="YlqF"/>
    <property type="match status" value="1"/>
</dbReference>
<gene>
    <name evidence="4" type="ORF">BOX15_Mlig017619g7</name>
</gene>
<accession>A0A267DRD5</accession>
<keyword evidence="5" id="KW-1185">Reference proteome</keyword>
<proteinExistence type="predicted"/>
<keyword evidence="1" id="KW-0547">Nucleotide-binding</keyword>
<reference evidence="4 5" key="1">
    <citation type="submission" date="2017-06" db="EMBL/GenBank/DDBJ databases">
        <title>A platform for efficient transgenesis in Macrostomum lignano, a flatworm model organism for stem cell research.</title>
        <authorList>
            <person name="Berezikov E."/>
        </authorList>
    </citation>
    <scope>NUCLEOTIDE SEQUENCE [LARGE SCALE GENOMIC DNA]</scope>
    <source>
        <strain evidence="4">DV1</strain>
        <tissue evidence="4">Whole organism</tissue>
    </source>
</reference>
<dbReference type="PANTHER" id="PTHR45782">
    <property type="entry name" value="MITOCHONDRIAL RIBOSOME-ASSOCIATED GTPASE 1"/>
    <property type="match status" value="1"/>
</dbReference>
<feature type="non-terminal residue" evidence="4">
    <location>
        <position position="1"/>
    </location>
</feature>
<feature type="domain" description="G" evidence="3">
    <location>
        <begin position="169"/>
        <end position="241"/>
    </location>
</feature>
<evidence type="ECO:0000313" key="4">
    <source>
        <dbReference type="EMBL" id="PAA51785.1"/>
    </source>
</evidence>
<dbReference type="PANTHER" id="PTHR45782:SF4">
    <property type="entry name" value="MITOCHONDRIAL RIBOSOME-ASSOCIATED GTPASE 1"/>
    <property type="match status" value="1"/>
</dbReference>
<dbReference type="GO" id="GO:0032543">
    <property type="term" value="P:mitochondrial translation"/>
    <property type="evidence" value="ECO:0007669"/>
    <property type="project" value="TreeGrafter"/>
</dbReference>
<dbReference type="AlphaFoldDB" id="A0A267DRD5"/>
<evidence type="ECO:0000256" key="1">
    <source>
        <dbReference type="ARBA" id="ARBA00022741"/>
    </source>
</evidence>
<name>A0A267DRD5_9PLAT</name>
<dbReference type="SUPFAM" id="SSF52540">
    <property type="entry name" value="P-loop containing nucleoside triphosphate hydrolases"/>
    <property type="match status" value="1"/>
</dbReference>
<dbReference type="EMBL" id="NIVC01003359">
    <property type="protein sequence ID" value="PAA51785.1"/>
    <property type="molecule type" value="Genomic_DNA"/>
</dbReference>
<sequence length="368" mass="40809">ATVCNKLPMQQRIIYWRSLRCCHGNSADAQSSLTRNRHELRLVSKESLMWHPGHIHKGRKRINQKLAAVDAFVEVHDARIPITGRARLFEDSRAARPHALVLNKADLVAPSARASWKRFMEEREGPSSRVFHCSLRTSSAELGRTLTSLMSGLLQLASQFRPDKREFNIMIAGVPNVGKSSLINALRTYHSGKKAAARVGKLAGVTRVVGERILVCQDPPVYVLDSPGILDPEFKDDIGNMLKLGACGCMDLNQIDSQVIADYLLHLLNVRGERSYVKLYDLEGPVTDVRDLLAGICRKHRLVQAHRNFHTGQLVHGPNLVAGAQALLRHFNQGLLGRLVLDQLPSDLPADPPLPFAYSKGAAAKLHH</sequence>
<dbReference type="Gene3D" id="1.10.1580.10">
    <property type="match status" value="1"/>
</dbReference>
<dbReference type="STRING" id="282301.A0A267DRD5"/>
<dbReference type="GO" id="GO:0005739">
    <property type="term" value="C:mitochondrion"/>
    <property type="evidence" value="ECO:0007669"/>
    <property type="project" value="TreeGrafter"/>
</dbReference>
<protein>
    <recommendedName>
        <fullName evidence="3">G domain-containing protein</fullName>
    </recommendedName>
</protein>
<evidence type="ECO:0000313" key="5">
    <source>
        <dbReference type="Proteomes" id="UP000215902"/>
    </source>
</evidence>
<dbReference type="Gene3D" id="3.40.50.300">
    <property type="entry name" value="P-loop containing nucleotide triphosphate hydrolases"/>
    <property type="match status" value="1"/>
</dbReference>
<dbReference type="Proteomes" id="UP000215902">
    <property type="component" value="Unassembled WGS sequence"/>
</dbReference>
<dbReference type="GO" id="GO:0005525">
    <property type="term" value="F:GTP binding"/>
    <property type="evidence" value="ECO:0007669"/>
    <property type="project" value="UniProtKB-KW"/>
</dbReference>
<dbReference type="InterPro" id="IPR023179">
    <property type="entry name" value="GTP-bd_ortho_bundle_sf"/>
</dbReference>
<comment type="caution">
    <text evidence="4">The sequence shown here is derived from an EMBL/GenBank/DDBJ whole genome shotgun (WGS) entry which is preliminary data.</text>
</comment>
<organism evidence="4 5">
    <name type="scientific">Macrostomum lignano</name>
    <dbReference type="NCBI Taxonomy" id="282301"/>
    <lineage>
        <taxon>Eukaryota</taxon>
        <taxon>Metazoa</taxon>
        <taxon>Spiralia</taxon>
        <taxon>Lophotrochozoa</taxon>
        <taxon>Platyhelminthes</taxon>
        <taxon>Rhabditophora</taxon>
        <taxon>Macrostomorpha</taxon>
        <taxon>Macrostomida</taxon>
        <taxon>Macrostomidae</taxon>
        <taxon>Macrostomum</taxon>
    </lineage>
</organism>
<keyword evidence="2" id="KW-0342">GTP-binding</keyword>
<dbReference type="OrthoDB" id="269151at2759"/>
<dbReference type="InterPro" id="IPR006073">
    <property type="entry name" value="GTP-bd"/>
</dbReference>
<dbReference type="InterPro" id="IPR027417">
    <property type="entry name" value="P-loop_NTPase"/>
</dbReference>
<dbReference type="Pfam" id="PF01926">
    <property type="entry name" value="MMR_HSR1"/>
    <property type="match status" value="1"/>
</dbReference>
<dbReference type="GO" id="GO:0003924">
    <property type="term" value="F:GTPase activity"/>
    <property type="evidence" value="ECO:0007669"/>
    <property type="project" value="TreeGrafter"/>
</dbReference>
<evidence type="ECO:0000259" key="3">
    <source>
        <dbReference type="Pfam" id="PF01926"/>
    </source>
</evidence>
<evidence type="ECO:0000256" key="2">
    <source>
        <dbReference type="ARBA" id="ARBA00023134"/>
    </source>
</evidence>